<protein>
    <submittedName>
        <fullName evidence="2">Uncharacterized protein</fullName>
    </submittedName>
</protein>
<feature type="compositionally biased region" description="Basic and acidic residues" evidence="1">
    <location>
        <begin position="50"/>
        <end position="69"/>
    </location>
</feature>
<feature type="region of interest" description="Disordered" evidence="1">
    <location>
        <begin position="50"/>
        <end position="98"/>
    </location>
</feature>
<proteinExistence type="predicted"/>
<organism evidence="2 3">
    <name type="scientific">Leptidea sinapis</name>
    <dbReference type="NCBI Taxonomy" id="189913"/>
    <lineage>
        <taxon>Eukaryota</taxon>
        <taxon>Metazoa</taxon>
        <taxon>Ecdysozoa</taxon>
        <taxon>Arthropoda</taxon>
        <taxon>Hexapoda</taxon>
        <taxon>Insecta</taxon>
        <taxon>Pterygota</taxon>
        <taxon>Neoptera</taxon>
        <taxon>Endopterygota</taxon>
        <taxon>Lepidoptera</taxon>
        <taxon>Glossata</taxon>
        <taxon>Ditrysia</taxon>
        <taxon>Papilionoidea</taxon>
        <taxon>Pieridae</taxon>
        <taxon>Dismorphiinae</taxon>
        <taxon>Leptidea</taxon>
    </lineage>
</organism>
<feature type="compositionally biased region" description="Basic residues" evidence="1">
    <location>
        <begin position="87"/>
        <end position="98"/>
    </location>
</feature>
<feature type="compositionally biased region" description="Polar residues" evidence="1">
    <location>
        <begin position="70"/>
        <end position="86"/>
    </location>
</feature>
<sequence length="98" mass="11200">MTQLRNKNNIIIFGLSEEEKSSSELLQKIKDTLKTDLKINLEATDVSKVHRIVSDKGRNPSNEKRKRDQSTSPGTRLSPKNQQTLHYQKKTGKTHSIL</sequence>
<accession>A0A5E4PWH9</accession>
<evidence type="ECO:0000313" key="2">
    <source>
        <dbReference type="EMBL" id="VVC89289.1"/>
    </source>
</evidence>
<keyword evidence="3" id="KW-1185">Reference proteome</keyword>
<gene>
    <name evidence="2" type="ORF">LSINAPIS_LOCUS2449</name>
</gene>
<name>A0A5E4PWH9_9NEOP</name>
<dbReference type="AlphaFoldDB" id="A0A5E4PWH9"/>
<evidence type="ECO:0000256" key="1">
    <source>
        <dbReference type="SAM" id="MobiDB-lite"/>
    </source>
</evidence>
<dbReference type="EMBL" id="FZQP02000504">
    <property type="protein sequence ID" value="VVC89289.1"/>
    <property type="molecule type" value="Genomic_DNA"/>
</dbReference>
<reference evidence="2 3" key="1">
    <citation type="submission" date="2017-07" db="EMBL/GenBank/DDBJ databases">
        <authorList>
            <person name="Talla V."/>
            <person name="Backstrom N."/>
        </authorList>
    </citation>
    <scope>NUCLEOTIDE SEQUENCE [LARGE SCALE GENOMIC DNA]</scope>
</reference>
<dbReference type="Proteomes" id="UP000324832">
    <property type="component" value="Unassembled WGS sequence"/>
</dbReference>
<evidence type="ECO:0000313" key="3">
    <source>
        <dbReference type="Proteomes" id="UP000324832"/>
    </source>
</evidence>